<dbReference type="CDD" id="cd00544">
    <property type="entry name" value="CobU"/>
    <property type="match status" value="1"/>
</dbReference>
<evidence type="ECO:0000313" key="21">
    <source>
        <dbReference type="Proteomes" id="UP000193136"/>
    </source>
</evidence>
<dbReference type="GO" id="GO:0005525">
    <property type="term" value="F:GTP binding"/>
    <property type="evidence" value="ECO:0007669"/>
    <property type="project" value="UniProtKB-KW"/>
</dbReference>
<evidence type="ECO:0000256" key="14">
    <source>
        <dbReference type="ARBA" id="ARBA00022840"/>
    </source>
</evidence>
<organism evidence="20 21">
    <name type="scientific">Geothermobacter hydrogeniphilus</name>
    <dbReference type="NCBI Taxonomy" id="1969733"/>
    <lineage>
        <taxon>Bacteria</taxon>
        <taxon>Pseudomonadati</taxon>
        <taxon>Thermodesulfobacteriota</taxon>
        <taxon>Desulfuromonadia</taxon>
        <taxon>Desulfuromonadales</taxon>
        <taxon>Geothermobacteraceae</taxon>
        <taxon>Geothermobacter</taxon>
    </lineage>
</organism>
<dbReference type="PANTHER" id="PTHR34848">
    <property type="match status" value="1"/>
</dbReference>
<evidence type="ECO:0000256" key="1">
    <source>
        <dbReference type="ARBA" id="ARBA00000312"/>
    </source>
</evidence>
<comment type="catalytic activity">
    <reaction evidence="2">
        <text>adenosylcob(III)inamide phosphate + GTP + H(+) = adenosylcob(III)inamide-GDP + diphosphate</text>
        <dbReference type="Rhea" id="RHEA:22712"/>
        <dbReference type="ChEBI" id="CHEBI:15378"/>
        <dbReference type="ChEBI" id="CHEBI:33019"/>
        <dbReference type="ChEBI" id="CHEBI:37565"/>
        <dbReference type="ChEBI" id="CHEBI:58502"/>
        <dbReference type="ChEBI" id="CHEBI:60487"/>
        <dbReference type="EC" id="2.7.7.62"/>
    </reaction>
</comment>
<dbReference type="UniPathway" id="UPA00148">
    <property type="reaction ID" value="UER00236"/>
</dbReference>
<dbReference type="GO" id="GO:0009236">
    <property type="term" value="P:cobalamin biosynthetic process"/>
    <property type="evidence" value="ECO:0007669"/>
    <property type="project" value="UniProtKB-UniPathway"/>
</dbReference>
<comment type="similarity">
    <text evidence="7">Belongs to the CobU/CobP family.</text>
</comment>
<keyword evidence="14" id="KW-0067">ATP-binding</keyword>
<evidence type="ECO:0000256" key="9">
    <source>
        <dbReference type="ARBA" id="ARBA00012523"/>
    </source>
</evidence>
<keyword evidence="10" id="KW-0169">Cobalamin biosynthesis</keyword>
<gene>
    <name evidence="20" type="ORF">B5V00_08440</name>
</gene>
<comment type="catalytic activity">
    <reaction evidence="3">
        <text>adenosylcob(III)inamide + GTP = adenosylcob(III)inamide phosphate + GDP + H(+)</text>
        <dbReference type="Rhea" id="RHEA:15765"/>
        <dbReference type="ChEBI" id="CHEBI:2480"/>
        <dbReference type="ChEBI" id="CHEBI:15378"/>
        <dbReference type="ChEBI" id="CHEBI:37565"/>
        <dbReference type="ChEBI" id="CHEBI:58189"/>
        <dbReference type="ChEBI" id="CHEBI:58502"/>
        <dbReference type="EC" id="2.7.1.156"/>
    </reaction>
</comment>
<evidence type="ECO:0000313" key="20">
    <source>
        <dbReference type="EMBL" id="ORJ60270.1"/>
    </source>
</evidence>
<dbReference type="InterPro" id="IPR027417">
    <property type="entry name" value="P-loop_NTPase"/>
</dbReference>
<comment type="pathway">
    <text evidence="6">Cofactor biosynthesis; adenosylcobalamin biosynthesis; adenosylcobalamin from cob(II)yrinate a,c-diamide: step 5/7.</text>
</comment>
<comment type="catalytic activity">
    <reaction evidence="1">
        <text>adenosylcob(III)inamide + ATP = adenosylcob(III)inamide phosphate + ADP + H(+)</text>
        <dbReference type="Rhea" id="RHEA:15769"/>
        <dbReference type="ChEBI" id="CHEBI:2480"/>
        <dbReference type="ChEBI" id="CHEBI:15378"/>
        <dbReference type="ChEBI" id="CHEBI:30616"/>
        <dbReference type="ChEBI" id="CHEBI:58502"/>
        <dbReference type="ChEBI" id="CHEBI:456216"/>
        <dbReference type="EC" id="2.7.1.156"/>
    </reaction>
</comment>
<evidence type="ECO:0000256" key="5">
    <source>
        <dbReference type="ARBA" id="ARBA00004692"/>
    </source>
</evidence>
<evidence type="ECO:0000256" key="7">
    <source>
        <dbReference type="ARBA" id="ARBA00007490"/>
    </source>
</evidence>
<feature type="binding site" evidence="19">
    <location>
        <begin position="9"/>
        <end position="16"/>
    </location>
    <ligand>
        <name>GTP</name>
        <dbReference type="ChEBI" id="CHEBI:37565"/>
    </ligand>
</feature>
<dbReference type="GO" id="GO:0008820">
    <property type="term" value="F:cobinamide phosphate guanylyltransferase activity"/>
    <property type="evidence" value="ECO:0007669"/>
    <property type="project" value="UniProtKB-EC"/>
</dbReference>
<evidence type="ECO:0000256" key="2">
    <source>
        <dbReference type="ARBA" id="ARBA00000711"/>
    </source>
</evidence>
<dbReference type="PANTHER" id="PTHR34848:SF1">
    <property type="entry name" value="BIFUNCTIONAL ADENOSYLCOBALAMIN BIOSYNTHESIS PROTEIN COBU"/>
    <property type="match status" value="1"/>
</dbReference>
<accession>A0A1X0Y4Z3</accession>
<keyword evidence="13 20" id="KW-0418">Kinase</keyword>
<comment type="caution">
    <text evidence="20">The sequence shown here is derived from an EMBL/GenBank/DDBJ whole genome shotgun (WGS) entry which is preliminary data.</text>
</comment>
<dbReference type="GO" id="GO:0005524">
    <property type="term" value="F:ATP binding"/>
    <property type="evidence" value="ECO:0007669"/>
    <property type="project" value="UniProtKB-KW"/>
</dbReference>
<dbReference type="SUPFAM" id="SSF52540">
    <property type="entry name" value="P-loop containing nucleoside triphosphate hydrolases"/>
    <property type="match status" value="1"/>
</dbReference>
<evidence type="ECO:0000256" key="19">
    <source>
        <dbReference type="PIRSR" id="PIRSR006135-2"/>
    </source>
</evidence>
<evidence type="ECO:0000256" key="15">
    <source>
        <dbReference type="ARBA" id="ARBA00023134"/>
    </source>
</evidence>
<evidence type="ECO:0000256" key="4">
    <source>
        <dbReference type="ARBA" id="ARBA00003889"/>
    </source>
</evidence>
<evidence type="ECO:0000256" key="17">
    <source>
        <dbReference type="ARBA" id="ARBA00030571"/>
    </source>
</evidence>
<feature type="active site" description="GMP-histidine intermediate" evidence="18">
    <location>
        <position position="50"/>
    </location>
</feature>
<dbReference type="Gene3D" id="3.40.50.300">
    <property type="entry name" value="P-loop containing nucleotide triphosphate hydrolases"/>
    <property type="match status" value="1"/>
</dbReference>
<keyword evidence="20" id="KW-0548">Nucleotidyltransferase</keyword>
<evidence type="ECO:0000256" key="13">
    <source>
        <dbReference type="ARBA" id="ARBA00022777"/>
    </source>
</evidence>
<feature type="binding site" evidence="19">
    <location>
        <position position="62"/>
    </location>
    <ligand>
        <name>GTP</name>
        <dbReference type="ChEBI" id="CHEBI:37565"/>
    </ligand>
</feature>
<evidence type="ECO:0000256" key="11">
    <source>
        <dbReference type="ARBA" id="ARBA00022679"/>
    </source>
</evidence>
<keyword evidence="11 20" id="KW-0808">Transferase</keyword>
<dbReference type="EC" id="2.7.7.62" evidence="9"/>
<reference evidence="20 21" key="1">
    <citation type="submission" date="2017-03" db="EMBL/GenBank/DDBJ databases">
        <title>Genome sequence of Geothermobacter sp. EPR-M, Deep-Sea Iron Reducer.</title>
        <authorList>
            <person name="Tully B."/>
            <person name="Savalia P."/>
            <person name="Abuyen K."/>
            <person name="Baughan C."/>
            <person name="Romero E."/>
            <person name="Ronkowski C."/>
            <person name="Torres B."/>
            <person name="Tremblay J."/>
            <person name="Trujillo A."/>
            <person name="Tyler M."/>
            <person name="Perez-Rodriguez I."/>
            <person name="Amend J."/>
        </authorList>
    </citation>
    <scope>NUCLEOTIDE SEQUENCE [LARGE SCALE GENOMIC DNA]</scope>
    <source>
        <strain evidence="20 21">EPR-M</strain>
    </source>
</reference>
<dbReference type="EC" id="2.7.1.156" evidence="8"/>
<evidence type="ECO:0000256" key="10">
    <source>
        <dbReference type="ARBA" id="ARBA00022573"/>
    </source>
</evidence>
<feature type="binding site" evidence="19">
    <location>
        <position position="84"/>
    </location>
    <ligand>
        <name>GTP</name>
        <dbReference type="ChEBI" id="CHEBI:37565"/>
    </ligand>
</feature>
<dbReference type="InterPro" id="IPR003203">
    <property type="entry name" value="CobU/CobP"/>
</dbReference>
<dbReference type="NCBIfam" id="NF004469">
    <property type="entry name" value="PRK05800.1"/>
    <property type="match status" value="1"/>
</dbReference>
<comment type="function">
    <text evidence="4">Catalyzes ATP-dependent phosphorylation of adenosylcobinamide and addition of GMP to adenosylcobinamide phosphate.</text>
</comment>
<feature type="binding site" evidence="19">
    <location>
        <begin position="34"/>
        <end position="36"/>
    </location>
    <ligand>
        <name>GTP</name>
        <dbReference type="ChEBI" id="CHEBI:37565"/>
    </ligand>
</feature>
<keyword evidence="12 19" id="KW-0547">Nucleotide-binding</keyword>
<dbReference type="AlphaFoldDB" id="A0A1X0Y4Z3"/>
<dbReference type="EMBL" id="NAAD01000009">
    <property type="protein sequence ID" value="ORJ60270.1"/>
    <property type="molecule type" value="Genomic_DNA"/>
</dbReference>
<dbReference type="OrthoDB" id="9788370at2"/>
<comment type="pathway">
    <text evidence="5">Cofactor biosynthesis; adenosylcobalamin biosynthesis; adenosylcobalamin from cob(II)yrinate a,c-diamide: step 6/7.</text>
</comment>
<dbReference type="GO" id="GO:0043752">
    <property type="term" value="F:adenosylcobinamide kinase activity"/>
    <property type="evidence" value="ECO:0007669"/>
    <property type="project" value="UniProtKB-EC"/>
</dbReference>
<keyword evidence="21" id="KW-1185">Reference proteome</keyword>
<evidence type="ECO:0000256" key="12">
    <source>
        <dbReference type="ARBA" id="ARBA00022741"/>
    </source>
</evidence>
<evidence type="ECO:0000256" key="16">
    <source>
        <dbReference type="ARBA" id="ARBA00029570"/>
    </source>
</evidence>
<evidence type="ECO:0000256" key="18">
    <source>
        <dbReference type="PIRSR" id="PIRSR006135-1"/>
    </source>
</evidence>
<dbReference type="Pfam" id="PF02283">
    <property type="entry name" value="CobU"/>
    <property type="match status" value="1"/>
</dbReference>
<evidence type="ECO:0000256" key="8">
    <source>
        <dbReference type="ARBA" id="ARBA00012016"/>
    </source>
</evidence>
<evidence type="ECO:0000256" key="6">
    <source>
        <dbReference type="ARBA" id="ARBA00005159"/>
    </source>
</evidence>
<evidence type="ECO:0000256" key="3">
    <source>
        <dbReference type="ARBA" id="ARBA00001522"/>
    </source>
</evidence>
<protein>
    <recommendedName>
        <fullName evidence="16">Adenosylcobinamide kinase</fullName>
        <ecNumber evidence="8">2.7.1.156</ecNumber>
        <ecNumber evidence="9">2.7.7.62</ecNumber>
    </recommendedName>
    <alternativeName>
        <fullName evidence="17">Adenosylcobinamide-phosphate guanylyltransferase</fullName>
    </alternativeName>
</protein>
<dbReference type="PIRSF" id="PIRSF006135">
    <property type="entry name" value="CobU"/>
    <property type="match status" value="1"/>
</dbReference>
<dbReference type="Proteomes" id="UP000193136">
    <property type="component" value="Unassembled WGS sequence"/>
</dbReference>
<keyword evidence="15 19" id="KW-0342">GTP-binding</keyword>
<name>A0A1X0Y4Z3_9BACT</name>
<dbReference type="RefSeq" id="WP_085010343.1">
    <property type="nucleotide sequence ID" value="NZ_NAAD01000009.1"/>
</dbReference>
<proteinExistence type="inferred from homology"/>
<dbReference type="STRING" id="1969733.B5V00_08440"/>
<sequence length="173" mass="18936">MSRLVFITGGARSGKSSYAQRRCEELPGTLLYVATARVEDAEMAERVTLHQQQRGERWALLEEPLDLSARLPDVTPGRSAVLLDCLTLWLTNQLFAAGEQPVPVIAAAEQLIETLRRLDIPVFVVSNEVGSGIVPDNALARTFRDLAGRVNQLFAASADEAWLLASGLPLRLK</sequence>